<comment type="caution">
    <text evidence="16">The sequence shown here is derived from an EMBL/GenBank/DDBJ whole genome shotgun (WGS) entry which is preliminary data.</text>
</comment>
<dbReference type="Gene3D" id="3.30.565.10">
    <property type="entry name" value="Histidine kinase-like ATPase, C-terminal domain"/>
    <property type="match status" value="1"/>
</dbReference>
<dbReference type="RefSeq" id="WP_067692788.1">
    <property type="nucleotide sequence ID" value="NZ_LLZH01000167.1"/>
</dbReference>
<gene>
    <name evidence="16" type="ORF">ADL15_19335</name>
</gene>
<evidence type="ECO:0000256" key="3">
    <source>
        <dbReference type="ARBA" id="ARBA00012438"/>
    </source>
</evidence>
<name>A0A101JTC3_9ACTN</name>
<dbReference type="GO" id="GO:0005524">
    <property type="term" value="F:ATP binding"/>
    <property type="evidence" value="ECO:0007669"/>
    <property type="project" value="UniProtKB-KW"/>
</dbReference>
<keyword evidence="5" id="KW-0597">Phosphoprotein</keyword>
<dbReference type="PANTHER" id="PTHR44936">
    <property type="entry name" value="SENSOR PROTEIN CREC"/>
    <property type="match status" value="1"/>
</dbReference>
<evidence type="ECO:0000313" key="17">
    <source>
        <dbReference type="Proteomes" id="UP000053244"/>
    </source>
</evidence>
<evidence type="ECO:0000256" key="12">
    <source>
        <dbReference type="ARBA" id="ARBA00023012"/>
    </source>
</evidence>
<dbReference type="EC" id="2.7.13.3" evidence="3"/>
<dbReference type="OrthoDB" id="3190394at2"/>
<evidence type="ECO:0000256" key="2">
    <source>
        <dbReference type="ARBA" id="ARBA00004651"/>
    </source>
</evidence>
<reference evidence="16 17" key="1">
    <citation type="submission" date="2015-10" db="EMBL/GenBank/DDBJ databases">
        <authorList>
            <person name="Gilbert D.G."/>
        </authorList>
    </citation>
    <scope>NUCLEOTIDE SEQUENCE [LARGE SCALE GENOMIC DNA]</scope>
    <source>
        <strain evidence="16 17">NRRL B-16712</strain>
    </source>
</reference>
<evidence type="ECO:0000259" key="14">
    <source>
        <dbReference type="PROSITE" id="PS50109"/>
    </source>
</evidence>
<dbReference type="PROSITE" id="PS50109">
    <property type="entry name" value="HIS_KIN"/>
    <property type="match status" value="1"/>
</dbReference>
<proteinExistence type="predicted"/>
<dbReference type="EMBL" id="LLZH01000167">
    <property type="protein sequence ID" value="KUL32670.1"/>
    <property type="molecule type" value="Genomic_DNA"/>
</dbReference>
<dbReference type="SMART" id="SM00304">
    <property type="entry name" value="HAMP"/>
    <property type="match status" value="1"/>
</dbReference>
<feature type="domain" description="Histidine kinase" evidence="14">
    <location>
        <begin position="230"/>
        <end position="447"/>
    </location>
</feature>
<sequence>MRDFFRTLTGRAVLVTVATAVVAVIVTALVAVPVAVRAVNLQIRAELVEKSAIAVELLTDERPAAREKIAKRLRQDAIEIYLIRRGVPDHAGLPAAVITEVTEGSLVNVRARVDGRWSFVAGRPLPGVDAGVVLTRPSSTGVALQVLGGVWWALLAGLVGGILAGALLARFVSRPIELAAAAAGRLAAGDRSVRIARHGPAEAVRLAEAVNQLAAALQTSEGRERDFLLSVSHELRTPLATLRGYAEALADGVVGPDDAPQAGATMLAEADRLDRLISDLLVLSRLEAADLPLDVVAVDLVELVREAGRAWSARCSPDGPNLTVDLPDEPVTVATDPGRIRQVLDGLCENALRVVPGGAPLVLAVRAGESGGVVEVRDGGPGFTDDDLAVAFERGALNRRYRGIRKVGSGLGLALAARLVGRLGGRIEAGHAAEGGARFTVELPYRTRTIG</sequence>
<comment type="catalytic activity">
    <reaction evidence="1">
        <text>ATP + protein L-histidine = ADP + protein N-phospho-L-histidine.</text>
        <dbReference type="EC" id="2.7.13.3"/>
    </reaction>
</comment>
<protein>
    <recommendedName>
        <fullName evidence="3">histidine kinase</fullName>
        <ecNumber evidence="3">2.7.13.3</ecNumber>
    </recommendedName>
</protein>
<accession>A0A101JTC3</accession>
<evidence type="ECO:0000256" key="1">
    <source>
        <dbReference type="ARBA" id="ARBA00000085"/>
    </source>
</evidence>
<keyword evidence="7 13" id="KW-0812">Transmembrane</keyword>
<dbReference type="InterPro" id="IPR003661">
    <property type="entry name" value="HisK_dim/P_dom"/>
</dbReference>
<dbReference type="InterPro" id="IPR036890">
    <property type="entry name" value="HATPase_C_sf"/>
</dbReference>
<keyword evidence="13" id="KW-0472">Membrane</keyword>
<dbReference type="Pfam" id="PF02518">
    <property type="entry name" value="HATPase_c"/>
    <property type="match status" value="1"/>
</dbReference>
<dbReference type="SUPFAM" id="SSF55874">
    <property type="entry name" value="ATPase domain of HSP90 chaperone/DNA topoisomerase II/histidine kinase"/>
    <property type="match status" value="1"/>
</dbReference>
<evidence type="ECO:0000259" key="15">
    <source>
        <dbReference type="PROSITE" id="PS50885"/>
    </source>
</evidence>
<evidence type="ECO:0000256" key="4">
    <source>
        <dbReference type="ARBA" id="ARBA00022475"/>
    </source>
</evidence>
<dbReference type="PANTHER" id="PTHR44936:SF9">
    <property type="entry name" value="SENSOR PROTEIN CREC"/>
    <property type="match status" value="1"/>
</dbReference>
<keyword evidence="8" id="KW-0547">Nucleotide-binding</keyword>
<evidence type="ECO:0000313" key="16">
    <source>
        <dbReference type="EMBL" id="KUL32670.1"/>
    </source>
</evidence>
<feature type="transmembrane region" description="Helical" evidence="13">
    <location>
        <begin position="149"/>
        <end position="169"/>
    </location>
</feature>
<dbReference type="InterPro" id="IPR036097">
    <property type="entry name" value="HisK_dim/P_sf"/>
</dbReference>
<keyword evidence="4" id="KW-1003">Cell membrane</keyword>
<comment type="subcellular location">
    <subcellularLocation>
        <location evidence="2">Cell membrane</location>
        <topology evidence="2">Multi-pass membrane protein</topology>
    </subcellularLocation>
</comment>
<feature type="transmembrane region" description="Helical" evidence="13">
    <location>
        <begin position="12"/>
        <end position="36"/>
    </location>
</feature>
<dbReference type="SUPFAM" id="SSF158472">
    <property type="entry name" value="HAMP domain-like"/>
    <property type="match status" value="1"/>
</dbReference>
<organism evidence="16 17">
    <name type="scientific">Actinoplanes awajinensis subsp. mycoplanecinus</name>
    <dbReference type="NCBI Taxonomy" id="135947"/>
    <lineage>
        <taxon>Bacteria</taxon>
        <taxon>Bacillati</taxon>
        <taxon>Actinomycetota</taxon>
        <taxon>Actinomycetes</taxon>
        <taxon>Micromonosporales</taxon>
        <taxon>Micromonosporaceae</taxon>
        <taxon>Actinoplanes</taxon>
    </lineage>
</organism>
<dbReference type="InterPro" id="IPR003660">
    <property type="entry name" value="HAMP_dom"/>
</dbReference>
<keyword evidence="10" id="KW-0067">ATP-binding</keyword>
<dbReference type="AlphaFoldDB" id="A0A101JTC3"/>
<keyword evidence="11 13" id="KW-1133">Transmembrane helix</keyword>
<keyword evidence="6" id="KW-0808">Transferase</keyword>
<dbReference type="Pfam" id="PF00512">
    <property type="entry name" value="HisKA"/>
    <property type="match status" value="1"/>
</dbReference>
<dbReference type="InterPro" id="IPR003594">
    <property type="entry name" value="HATPase_dom"/>
</dbReference>
<evidence type="ECO:0000256" key="10">
    <source>
        <dbReference type="ARBA" id="ARBA00022840"/>
    </source>
</evidence>
<dbReference type="Proteomes" id="UP000053244">
    <property type="component" value="Unassembled WGS sequence"/>
</dbReference>
<dbReference type="InterPro" id="IPR050980">
    <property type="entry name" value="2C_sensor_his_kinase"/>
</dbReference>
<dbReference type="SUPFAM" id="SSF47384">
    <property type="entry name" value="Homodimeric domain of signal transducing histidine kinase"/>
    <property type="match status" value="1"/>
</dbReference>
<dbReference type="CDD" id="cd00082">
    <property type="entry name" value="HisKA"/>
    <property type="match status" value="1"/>
</dbReference>
<dbReference type="SMART" id="SM00388">
    <property type="entry name" value="HisKA"/>
    <property type="match status" value="1"/>
</dbReference>
<dbReference type="InterPro" id="IPR005467">
    <property type="entry name" value="His_kinase_dom"/>
</dbReference>
<dbReference type="Gene3D" id="6.10.340.10">
    <property type="match status" value="1"/>
</dbReference>
<keyword evidence="9 16" id="KW-0418">Kinase</keyword>
<dbReference type="GO" id="GO:0005886">
    <property type="term" value="C:plasma membrane"/>
    <property type="evidence" value="ECO:0007669"/>
    <property type="project" value="UniProtKB-SubCell"/>
</dbReference>
<evidence type="ECO:0000256" key="5">
    <source>
        <dbReference type="ARBA" id="ARBA00022553"/>
    </source>
</evidence>
<dbReference type="GO" id="GO:0000155">
    <property type="term" value="F:phosphorelay sensor kinase activity"/>
    <property type="evidence" value="ECO:0007669"/>
    <property type="project" value="InterPro"/>
</dbReference>
<evidence type="ECO:0000256" key="13">
    <source>
        <dbReference type="SAM" id="Phobius"/>
    </source>
</evidence>
<dbReference type="FunFam" id="1.10.287.130:FF:000001">
    <property type="entry name" value="Two-component sensor histidine kinase"/>
    <property type="match status" value="1"/>
</dbReference>
<dbReference type="Pfam" id="PF00672">
    <property type="entry name" value="HAMP"/>
    <property type="match status" value="1"/>
</dbReference>
<dbReference type="SMART" id="SM00387">
    <property type="entry name" value="HATPase_c"/>
    <property type="match status" value="1"/>
</dbReference>
<dbReference type="Gene3D" id="1.10.287.130">
    <property type="match status" value="1"/>
</dbReference>
<dbReference type="PROSITE" id="PS50885">
    <property type="entry name" value="HAMP"/>
    <property type="match status" value="1"/>
</dbReference>
<keyword evidence="17" id="KW-1185">Reference proteome</keyword>
<evidence type="ECO:0000256" key="9">
    <source>
        <dbReference type="ARBA" id="ARBA00022777"/>
    </source>
</evidence>
<evidence type="ECO:0000256" key="11">
    <source>
        <dbReference type="ARBA" id="ARBA00022989"/>
    </source>
</evidence>
<evidence type="ECO:0000256" key="6">
    <source>
        <dbReference type="ARBA" id="ARBA00022679"/>
    </source>
</evidence>
<evidence type="ECO:0000256" key="7">
    <source>
        <dbReference type="ARBA" id="ARBA00022692"/>
    </source>
</evidence>
<dbReference type="CDD" id="cd00075">
    <property type="entry name" value="HATPase"/>
    <property type="match status" value="1"/>
</dbReference>
<evidence type="ECO:0000256" key="8">
    <source>
        <dbReference type="ARBA" id="ARBA00022741"/>
    </source>
</evidence>
<keyword evidence="12" id="KW-0902">Two-component regulatory system</keyword>
<feature type="domain" description="HAMP" evidence="15">
    <location>
        <begin position="170"/>
        <end position="222"/>
    </location>
</feature>